<name>A0ABW0IM95_9HYPH</name>
<evidence type="ECO:0000313" key="4">
    <source>
        <dbReference type="Proteomes" id="UP001596053"/>
    </source>
</evidence>
<dbReference type="Proteomes" id="UP001596053">
    <property type="component" value="Unassembled WGS sequence"/>
</dbReference>
<protein>
    <submittedName>
        <fullName evidence="3">Uncharacterized protein</fullName>
    </submittedName>
</protein>
<dbReference type="EMBL" id="JBHSLW010000008">
    <property type="protein sequence ID" value="MFC5419157.1"/>
    <property type="molecule type" value="Genomic_DNA"/>
</dbReference>
<feature type="compositionally biased region" description="Basic and acidic residues" evidence="1">
    <location>
        <begin position="83"/>
        <end position="93"/>
    </location>
</feature>
<feature type="chain" id="PRO_5047500714" evidence="2">
    <location>
        <begin position="26"/>
        <end position="220"/>
    </location>
</feature>
<evidence type="ECO:0000256" key="2">
    <source>
        <dbReference type="SAM" id="SignalP"/>
    </source>
</evidence>
<keyword evidence="4" id="KW-1185">Reference proteome</keyword>
<proteinExistence type="predicted"/>
<feature type="compositionally biased region" description="Polar residues" evidence="1">
    <location>
        <begin position="94"/>
        <end position="106"/>
    </location>
</feature>
<feature type="region of interest" description="Disordered" evidence="1">
    <location>
        <begin position="57"/>
        <end position="140"/>
    </location>
</feature>
<feature type="signal peptide" evidence="2">
    <location>
        <begin position="1"/>
        <end position="25"/>
    </location>
</feature>
<feature type="region of interest" description="Disordered" evidence="1">
    <location>
        <begin position="171"/>
        <end position="208"/>
    </location>
</feature>
<evidence type="ECO:0000313" key="3">
    <source>
        <dbReference type="EMBL" id="MFC5419157.1"/>
    </source>
</evidence>
<keyword evidence="2" id="KW-0732">Signal</keyword>
<reference evidence="4" key="1">
    <citation type="journal article" date="2019" name="Int. J. Syst. Evol. Microbiol.">
        <title>The Global Catalogue of Microorganisms (GCM) 10K type strain sequencing project: providing services to taxonomists for standard genome sequencing and annotation.</title>
        <authorList>
            <consortium name="The Broad Institute Genomics Platform"/>
            <consortium name="The Broad Institute Genome Sequencing Center for Infectious Disease"/>
            <person name="Wu L."/>
            <person name="Ma J."/>
        </authorList>
    </citation>
    <scope>NUCLEOTIDE SEQUENCE [LARGE SCALE GENOMIC DNA]</scope>
    <source>
        <strain evidence="4">NCAIM B.01391</strain>
    </source>
</reference>
<accession>A0ABW0IM95</accession>
<evidence type="ECO:0000256" key="1">
    <source>
        <dbReference type="SAM" id="MobiDB-lite"/>
    </source>
</evidence>
<dbReference type="RefSeq" id="WP_377796760.1">
    <property type="nucleotide sequence ID" value="NZ_JBHSLW010000008.1"/>
</dbReference>
<gene>
    <name evidence="3" type="ORF">ACFPOB_06210</name>
</gene>
<organism evidence="3 4">
    <name type="scientific">Bosea eneae</name>
    <dbReference type="NCBI Taxonomy" id="151454"/>
    <lineage>
        <taxon>Bacteria</taxon>
        <taxon>Pseudomonadati</taxon>
        <taxon>Pseudomonadota</taxon>
        <taxon>Alphaproteobacteria</taxon>
        <taxon>Hyphomicrobiales</taxon>
        <taxon>Boseaceae</taxon>
        <taxon>Bosea</taxon>
    </lineage>
</organism>
<sequence>MAYRIRASHMLLAGSLLLAASPAFAQEGMLFQNLVKGFGLFGTDKADIEYKQRAPLVVPPSSSLPRPQEAGANRSAAWPDDPDVARRRADRDSSNILFQNSESYRANTRPLLTQDELRRGRVAGTPNGPDGIVPDHSNYNNQIQPIRVGREMAARQAQTDTSNLQYGTEPARRYLHEPPTGYRRPAATAALGPGQTGPREDKQAVGQREFLVGKKVYENQ</sequence>
<comment type="caution">
    <text evidence="3">The sequence shown here is derived from an EMBL/GenBank/DDBJ whole genome shotgun (WGS) entry which is preliminary data.</text>
</comment>